<feature type="transmembrane region" description="Helical" evidence="1">
    <location>
        <begin position="176"/>
        <end position="193"/>
    </location>
</feature>
<keyword evidence="1" id="KW-0812">Transmembrane</keyword>
<evidence type="ECO:0000313" key="3">
    <source>
        <dbReference type="Proteomes" id="UP000198564"/>
    </source>
</evidence>
<keyword evidence="1" id="KW-1133">Transmembrane helix</keyword>
<dbReference type="STRING" id="1130080.SAMN04488113_12633"/>
<feature type="transmembrane region" description="Helical" evidence="1">
    <location>
        <begin position="236"/>
        <end position="256"/>
    </location>
</feature>
<feature type="transmembrane region" description="Helical" evidence="1">
    <location>
        <begin position="97"/>
        <end position="115"/>
    </location>
</feature>
<feature type="transmembrane region" description="Helical" evidence="1">
    <location>
        <begin position="12"/>
        <end position="36"/>
    </location>
</feature>
<feature type="transmembrane region" description="Helical" evidence="1">
    <location>
        <begin position="213"/>
        <end position="230"/>
    </location>
</feature>
<gene>
    <name evidence="2" type="ORF">SAMN04488113_12633</name>
</gene>
<dbReference type="EMBL" id="FNYW01000026">
    <property type="protein sequence ID" value="SEI86258.1"/>
    <property type="molecule type" value="Genomic_DNA"/>
</dbReference>
<dbReference type="Proteomes" id="UP000198564">
    <property type="component" value="Unassembled WGS sequence"/>
</dbReference>
<dbReference type="RefSeq" id="WP_091635363.1">
    <property type="nucleotide sequence ID" value="NZ_FNYW01000026.1"/>
</dbReference>
<accession>A0A1H6U1M8</accession>
<dbReference type="AlphaFoldDB" id="A0A1H6U1M8"/>
<name>A0A1H6U1M8_9LACT</name>
<dbReference type="OrthoDB" id="2156233at2"/>
<feature type="transmembrane region" description="Helical" evidence="1">
    <location>
        <begin position="143"/>
        <end position="164"/>
    </location>
</feature>
<sequence length="259" mass="28773">MIDLKYKTNLIVVILAALVSIAGWIVTGGFISGLYIGGGTFLTWALAREIDPKHEYSALLAAAISLINIFHYESISILIIAWLLLTLRMVNGLCGKPVTIFDMLLVLGLTTYLSFNSENSIYLIVFLLALALVSRGRKLTRTLVVINAIASILFLYQSFFLDYLSFNSFGSLNTQTVYSLILFGISFVLFWFLSKEDAVDDTGNKADRSRLLAGQVLYSASIILLVFFDAVSTNNLIIYVSVIIAITLYYIGVKIFKRN</sequence>
<reference evidence="3" key="1">
    <citation type="submission" date="2016-10" db="EMBL/GenBank/DDBJ databases">
        <authorList>
            <person name="Varghese N."/>
            <person name="Submissions S."/>
        </authorList>
    </citation>
    <scope>NUCLEOTIDE SEQUENCE [LARGE SCALE GENOMIC DNA]</scope>
    <source>
        <strain evidence="3">DSM 25751</strain>
    </source>
</reference>
<keyword evidence="1" id="KW-0472">Membrane</keyword>
<organism evidence="2 3">
    <name type="scientific">Alkalibacterium gilvum</name>
    <dbReference type="NCBI Taxonomy" id="1130080"/>
    <lineage>
        <taxon>Bacteria</taxon>
        <taxon>Bacillati</taxon>
        <taxon>Bacillota</taxon>
        <taxon>Bacilli</taxon>
        <taxon>Lactobacillales</taxon>
        <taxon>Carnobacteriaceae</taxon>
        <taxon>Alkalibacterium</taxon>
    </lineage>
</organism>
<evidence type="ECO:0000313" key="2">
    <source>
        <dbReference type="EMBL" id="SEI86258.1"/>
    </source>
</evidence>
<evidence type="ECO:0000256" key="1">
    <source>
        <dbReference type="SAM" id="Phobius"/>
    </source>
</evidence>
<proteinExistence type="predicted"/>
<protein>
    <submittedName>
        <fullName evidence="2">Uncharacterized protein</fullName>
    </submittedName>
</protein>
<feature type="transmembrane region" description="Helical" evidence="1">
    <location>
        <begin position="121"/>
        <end position="136"/>
    </location>
</feature>
<keyword evidence="3" id="KW-1185">Reference proteome</keyword>
<feature type="transmembrane region" description="Helical" evidence="1">
    <location>
        <begin position="56"/>
        <end position="85"/>
    </location>
</feature>